<dbReference type="EMBL" id="BAAARE010000002">
    <property type="protein sequence ID" value="GAA2472645.1"/>
    <property type="molecule type" value="Genomic_DNA"/>
</dbReference>
<evidence type="ECO:0000259" key="2">
    <source>
        <dbReference type="Pfam" id="PF01471"/>
    </source>
</evidence>
<comment type="caution">
    <text evidence="4">The sequence shown here is derived from an EMBL/GenBank/DDBJ whole genome shotgun (WGS) entry which is preliminary data.</text>
</comment>
<evidence type="ECO:0000313" key="5">
    <source>
        <dbReference type="Proteomes" id="UP001500730"/>
    </source>
</evidence>
<reference evidence="5" key="1">
    <citation type="journal article" date="2019" name="Int. J. Syst. Evol. Microbiol.">
        <title>The Global Catalogue of Microorganisms (GCM) 10K type strain sequencing project: providing services to taxonomists for standard genome sequencing and annotation.</title>
        <authorList>
            <consortium name="The Broad Institute Genomics Platform"/>
            <consortium name="The Broad Institute Genome Sequencing Center for Infectious Disease"/>
            <person name="Wu L."/>
            <person name="Ma J."/>
        </authorList>
    </citation>
    <scope>NUCLEOTIDE SEQUENCE [LARGE SCALE GENOMIC DNA]</scope>
    <source>
        <strain evidence="5">JCM 16259</strain>
    </source>
</reference>
<dbReference type="Gene3D" id="1.10.101.10">
    <property type="entry name" value="PGBD-like superfamily/PGBD"/>
    <property type="match status" value="1"/>
</dbReference>
<protein>
    <submittedName>
        <fullName evidence="4">D-Ala-D-Ala carboxypeptidase family metallohydrolase</fullName>
    </submittedName>
</protein>
<keyword evidence="4" id="KW-0645">Protease</keyword>
<feature type="domain" description="Peptidoglycan binding-like" evidence="2">
    <location>
        <begin position="55"/>
        <end position="111"/>
    </location>
</feature>
<sequence length="253" mass="26165">MRRKRLTHAFAAVALVLGGLGVATVTVTATVTATASPAHADECYSWPRTLASGASGSDVTQLQIRVAGWVPRGQVMGIDGAYGAQTTAAVTNFQKAYGLTADGVAGPATFSTIYALQDPDCSPAHFSYAEASYNCGRGFTGGATEKENMKRALWRAEALRHQLGDHPLKVTSGYRDSTCNASVGGASNSVHLTGGALDLVPGDGATSICSIAKQARYAGFGGIFGPGYPAHDDHAHVDIRSSIAWDADACAGW</sequence>
<dbReference type="InterPro" id="IPR009045">
    <property type="entry name" value="Zn_M74/Hedgehog-like"/>
</dbReference>
<name>A0ABP5Y0E0_9MICO</name>
<accession>A0ABP5Y0E0</accession>
<dbReference type="Proteomes" id="UP001500730">
    <property type="component" value="Unassembled WGS sequence"/>
</dbReference>
<keyword evidence="4" id="KW-0378">Hydrolase</keyword>
<dbReference type="InterPro" id="IPR002477">
    <property type="entry name" value="Peptidoglycan-bd-like"/>
</dbReference>
<keyword evidence="4" id="KW-0121">Carboxypeptidase</keyword>
<keyword evidence="1" id="KW-0732">Signal</keyword>
<dbReference type="Pfam" id="PF08291">
    <property type="entry name" value="Peptidase_M15_3"/>
    <property type="match status" value="1"/>
</dbReference>
<dbReference type="InterPro" id="IPR013230">
    <property type="entry name" value="Peptidase_M15A_C"/>
</dbReference>
<feature type="signal peptide" evidence="1">
    <location>
        <begin position="1"/>
        <end position="40"/>
    </location>
</feature>
<evidence type="ECO:0000313" key="4">
    <source>
        <dbReference type="EMBL" id="GAA2472645.1"/>
    </source>
</evidence>
<dbReference type="Pfam" id="PF01471">
    <property type="entry name" value="PG_binding_1"/>
    <property type="match status" value="1"/>
</dbReference>
<dbReference type="RefSeq" id="WP_344253055.1">
    <property type="nucleotide sequence ID" value="NZ_BAAARE010000002.1"/>
</dbReference>
<dbReference type="GO" id="GO:0004180">
    <property type="term" value="F:carboxypeptidase activity"/>
    <property type="evidence" value="ECO:0007669"/>
    <property type="project" value="UniProtKB-KW"/>
</dbReference>
<organism evidence="4 5">
    <name type="scientific">Terrabacter carboxydivorans</name>
    <dbReference type="NCBI Taxonomy" id="619730"/>
    <lineage>
        <taxon>Bacteria</taxon>
        <taxon>Bacillati</taxon>
        <taxon>Actinomycetota</taxon>
        <taxon>Actinomycetes</taxon>
        <taxon>Micrococcales</taxon>
        <taxon>Intrasporangiaceae</taxon>
        <taxon>Terrabacter</taxon>
    </lineage>
</organism>
<keyword evidence="5" id="KW-1185">Reference proteome</keyword>
<evidence type="ECO:0000259" key="3">
    <source>
        <dbReference type="Pfam" id="PF08291"/>
    </source>
</evidence>
<dbReference type="SUPFAM" id="SSF47090">
    <property type="entry name" value="PGBD-like"/>
    <property type="match status" value="1"/>
</dbReference>
<evidence type="ECO:0000256" key="1">
    <source>
        <dbReference type="SAM" id="SignalP"/>
    </source>
</evidence>
<dbReference type="Gene3D" id="3.30.1380.10">
    <property type="match status" value="1"/>
</dbReference>
<dbReference type="InterPro" id="IPR036366">
    <property type="entry name" value="PGBDSf"/>
</dbReference>
<feature type="domain" description="Peptidase M15A C-terminal" evidence="3">
    <location>
        <begin position="124"/>
        <end position="238"/>
    </location>
</feature>
<proteinExistence type="predicted"/>
<gene>
    <name evidence="4" type="ORF">GCM10009858_07460</name>
</gene>
<feature type="chain" id="PRO_5046648900" evidence="1">
    <location>
        <begin position="41"/>
        <end position="253"/>
    </location>
</feature>
<dbReference type="SUPFAM" id="SSF55166">
    <property type="entry name" value="Hedgehog/DD-peptidase"/>
    <property type="match status" value="1"/>
</dbReference>
<dbReference type="InterPro" id="IPR036365">
    <property type="entry name" value="PGBD-like_sf"/>
</dbReference>